<dbReference type="PANTHER" id="PTHR11692">
    <property type="entry name" value="BIFUNCTIONAL PURINE BIOSYNTHESIS PROTEIN PURH"/>
    <property type="match status" value="1"/>
</dbReference>
<sequence length="520" mass="55026">MTAESNKRAIRRALVSVYDKTGLEDLARGLHEAGVELVSTGSTAARIAAAGVPVTKVEELTGFPECLDGRVKTLHPKVHAGILADLRLEDHQRQLAELGVEPFDLVVVNLYPFRETVASGATPDECVEQIDIGGPSMVRAAAKNHPSVAVVTSPARYGDVLAAVADGGFDLATRKRLAAEAFQHTAAYDVAVASWFASEYAPVDESRFPDFLGATWERKNTLRYGENPHQPAALYVSGTGGLAEAEQLHGKEMSYNNYTDTDAALRAAYDHDAPAVAIIKHANPCGIAVGADVAEAHRKAHACDPLSAFGGVIAVNRPVSKEMAEQVAEIFTEVIVAPDYEEGALEALTKKKNIRVLRAPEAPAAPVEVKPIDGGALLQVTDRLQAEGDDPATWTLATGEALSEAELADLAFAWRACRAVKSNAILLAKDGASVGVGMGQVNRVDSAKLAVERAGAERAAGSYAASDAFFPFPDGLEILTEAGVKAVVQPGGSVRDELVVEAAQKAGVTMYFTGTRHFFH</sequence>
<evidence type="ECO:0000256" key="4">
    <source>
        <dbReference type="ARBA" id="ARBA00022679"/>
    </source>
</evidence>
<comment type="pathway">
    <text evidence="2 8">Purine metabolism; IMP biosynthesis via de novo pathway; 5-formamido-1-(5-phospho-D-ribosyl)imidazole-4-carboxamide from 5-amino-1-(5-phospho-D-ribosyl)imidazole-4-carboxamide (10-formyl THF route): step 1/1.</text>
</comment>
<dbReference type="SUPFAM" id="SSF52335">
    <property type="entry name" value="Methylglyoxal synthase-like"/>
    <property type="match status" value="1"/>
</dbReference>
<feature type="domain" description="MGS-like" evidence="9">
    <location>
        <begin position="1"/>
        <end position="152"/>
    </location>
</feature>
<keyword evidence="6 8" id="KW-0378">Hydrolase</keyword>
<evidence type="ECO:0000256" key="2">
    <source>
        <dbReference type="ARBA" id="ARBA00004954"/>
    </source>
</evidence>
<dbReference type="PIRSF" id="PIRSF000414">
    <property type="entry name" value="AICARFT_IMPCHas"/>
    <property type="match status" value="1"/>
</dbReference>
<evidence type="ECO:0000259" key="9">
    <source>
        <dbReference type="PROSITE" id="PS51855"/>
    </source>
</evidence>
<dbReference type="PANTHER" id="PTHR11692:SF0">
    <property type="entry name" value="BIFUNCTIONAL PURINE BIOSYNTHESIS PROTEIN ATIC"/>
    <property type="match status" value="1"/>
</dbReference>
<comment type="similarity">
    <text evidence="3 8">Belongs to the PurH family.</text>
</comment>
<evidence type="ECO:0000256" key="6">
    <source>
        <dbReference type="ARBA" id="ARBA00022801"/>
    </source>
</evidence>
<dbReference type="CDD" id="cd01421">
    <property type="entry name" value="IMPCH"/>
    <property type="match status" value="1"/>
</dbReference>
<comment type="caution">
    <text evidence="10">The sequence shown here is derived from an EMBL/GenBank/DDBJ whole genome shotgun (WGS) entry which is preliminary data.</text>
</comment>
<accession>A0ABV3EDQ0</accession>
<dbReference type="SMART" id="SM00798">
    <property type="entry name" value="AICARFT_IMPCHas"/>
    <property type="match status" value="1"/>
</dbReference>
<dbReference type="NCBIfam" id="TIGR00355">
    <property type="entry name" value="purH"/>
    <property type="match status" value="1"/>
</dbReference>
<proteinExistence type="inferred from homology"/>
<dbReference type="EMBL" id="JBEZLS010000021">
    <property type="protein sequence ID" value="MEU9354324.1"/>
    <property type="molecule type" value="Genomic_DNA"/>
</dbReference>
<evidence type="ECO:0000256" key="7">
    <source>
        <dbReference type="ARBA" id="ARBA00023268"/>
    </source>
</evidence>
<dbReference type="InterPro" id="IPR011607">
    <property type="entry name" value="MGS-like_dom"/>
</dbReference>
<keyword evidence="7 8" id="KW-0511">Multifunctional enzyme</keyword>
<gene>
    <name evidence="8 10" type="primary">purH</name>
    <name evidence="10" type="ORF">AB0D65_25950</name>
</gene>
<reference evidence="10 11" key="1">
    <citation type="submission" date="2024-06" db="EMBL/GenBank/DDBJ databases">
        <title>The Natural Products Discovery Center: Release of the First 8490 Sequenced Strains for Exploring Actinobacteria Biosynthetic Diversity.</title>
        <authorList>
            <person name="Kalkreuter E."/>
            <person name="Kautsar S.A."/>
            <person name="Yang D."/>
            <person name="Bader C.D."/>
            <person name="Teijaro C.N."/>
            <person name="Fluegel L."/>
            <person name="Davis C.M."/>
            <person name="Simpson J.R."/>
            <person name="Lauterbach L."/>
            <person name="Steele A.D."/>
            <person name="Gui C."/>
            <person name="Meng S."/>
            <person name="Li G."/>
            <person name="Viehrig K."/>
            <person name="Ye F."/>
            <person name="Su P."/>
            <person name="Kiefer A.F."/>
            <person name="Nichols A."/>
            <person name="Cepeda A.J."/>
            <person name="Yan W."/>
            <person name="Fan B."/>
            <person name="Jiang Y."/>
            <person name="Adhikari A."/>
            <person name="Zheng C.-J."/>
            <person name="Schuster L."/>
            <person name="Cowan T.M."/>
            <person name="Smanski M.J."/>
            <person name="Chevrette M.G."/>
            <person name="De Carvalho L.P.S."/>
            <person name="Shen B."/>
        </authorList>
    </citation>
    <scope>NUCLEOTIDE SEQUENCE [LARGE SCALE GENOMIC DNA]</scope>
    <source>
        <strain evidence="10 11">NPDC048274</strain>
    </source>
</reference>
<dbReference type="InterPro" id="IPR036914">
    <property type="entry name" value="MGS-like_dom_sf"/>
</dbReference>
<dbReference type="Pfam" id="PF01808">
    <property type="entry name" value="AICARFT_IMPCHas"/>
    <property type="match status" value="1"/>
</dbReference>
<comment type="pathway">
    <text evidence="1 8">Purine metabolism; IMP biosynthesis via de novo pathway; IMP from 5-formamido-1-(5-phospho-D-ribosyl)imidazole-4-carboxamide: step 1/1.</text>
</comment>
<comment type="catalytic activity">
    <reaction evidence="8">
        <text>(6R)-10-formyltetrahydrofolate + 5-amino-1-(5-phospho-beta-D-ribosyl)imidazole-4-carboxamide = 5-formamido-1-(5-phospho-D-ribosyl)imidazole-4-carboxamide + (6S)-5,6,7,8-tetrahydrofolate</text>
        <dbReference type="Rhea" id="RHEA:22192"/>
        <dbReference type="ChEBI" id="CHEBI:57453"/>
        <dbReference type="ChEBI" id="CHEBI:58467"/>
        <dbReference type="ChEBI" id="CHEBI:58475"/>
        <dbReference type="ChEBI" id="CHEBI:195366"/>
        <dbReference type="EC" id="2.1.2.3"/>
    </reaction>
</comment>
<organism evidence="10 11">
    <name type="scientific">Streptomyces griseoloalbus</name>
    <dbReference type="NCBI Taxonomy" id="67303"/>
    <lineage>
        <taxon>Bacteria</taxon>
        <taxon>Bacillati</taxon>
        <taxon>Actinomycetota</taxon>
        <taxon>Actinomycetes</taxon>
        <taxon>Kitasatosporales</taxon>
        <taxon>Streptomycetaceae</taxon>
        <taxon>Streptomyces</taxon>
    </lineage>
</organism>
<evidence type="ECO:0000256" key="5">
    <source>
        <dbReference type="ARBA" id="ARBA00022755"/>
    </source>
</evidence>
<dbReference type="Pfam" id="PF02142">
    <property type="entry name" value="MGS"/>
    <property type="match status" value="1"/>
</dbReference>
<dbReference type="SMART" id="SM00851">
    <property type="entry name" value="MGS"/>
    <property type="match status" value="1"/>
</dbReference>
<evidence type="ECO:0000256" key="3">
    <source>
        <dbReference type="ARBA" id="ARBA00007667"/>
    </source>
</evidence>
<dbReference type="EC" id="2.1.2.3" evidence="8"/>
<keyword evidence="11" id="KW-1185">Reference proteome</keyword>
<evidence type="ECO:0000313" key="10">
    <source>
        <dbReference type="EMBL" id="MEU9354324.1"/>
    </source>
</evidence>
<dbReference type="InterPro" id="IPR016193">
    <property type="entry name" value="Cytidine_deaminase-like"/>
</dbReference>
<evidence type="ECO:0000256" key="1">
    <source>
        <dbReference type="ARBA" id="ARBA00004844"/>
    </source>
</evidence>
<name>A0ABV3EDQ0_9ACTN</name>
<dbReference type="EC" id="3.5.4.10" evidence="8"/>
<dbReference type="HAMAP" id="MF_00139">
    <property type="entry name" value="PurH"/>
    <property type="match status" value="1"/>
</dbReference>
<comment type="catalytic activity">
    <reaction evidence="8">
        <text>IMP + H2O = 5-formamido-1-(5-phospho-D-ribosyl)imidazole-4-carboxamide</text>
        <dbReference type="Rhea" id="RHEA:18445"/>
        <dbReference type="ChEBI" id="CHEBI:15377"/>
        <dbReference type="ChEBI" id="CHEBI:58053"/>
        <dbReference type="ChEBI" id="CHEBI:58467"/>
        <dbReference type="EC" id="3.5.4.10"/>
    </reaction>
</comment>
<comment type="domain">
    <text evidence="8">The IMP cyclohydrolase activity resides in the N-terminal region.</text>
</comment>
<dbReference type="SUPFAM" id="SSF53927">
    <property type="entry name" value="Cytidine deaminase-like"/>
    <property type="match status" value="1"/>
</dbReference>
<dbReference type="Proteomes" id="UP001551582">
    <property type="component" value="Unassembled WGS sequence"/>
</dbReference>
<evidence type="ECO:0000313" key="11">
    <source>
        <dbReference type="Proteomes" id="UP001551582"/>
    </source>
</evidence>
<dbReference type="Gene3D" id="3.40.140.20">
    <property type="match status" value="2"/>
</dbReference>
<dbReference type="GO" id="GO:0004643">
    <property type="term" value="F:phosphoribosylaminoimidazolecarboxamide formyltransferase activity"/>
    <property type="evidence" value="ECO:0007669"/>
    <property type="project" value="UniProtKB-EC"/>
</dbReference>
<keyword evidence="5 8" id="KW-0658">Purine biosynthesis</keyword>
<dbReference type="InterPro" id="IPR024051">
    <property type="entry name" value="AICAR_Tfase_dup_dom_sf"/>
</dbReference>
<dbReference type="PROSITE" id="PS51855">
    <property type="entry name" value="MGS"/>
    <property type="match status" value="1"/>
</dbReference>
<dbReference type="RefSeq" id="WP_359985453.1">
    <property type="nucleotide sequence ID" value="NZ_JBEZLS010000021.1"/>
</dbReference>
<protein>
    <recommendedName>
        <fullName evidence="8">Bifunctional purine biosynthesis protein PurH</fullName>
    </recommendedName>
    <domain>
        <recommendedName>
            <fullName evidence="8">Phosphoribosylaminoimidazolecarboxamide formyltransferase</fullName>
            <ecNumber evidence="8">2.1.2.3</ecNumber>
        </recommendedName>
        <alternativeName>
            <fullName evidence="8">AICAR transformylase</fullName>
        </alternativeName>
    </domain>
    <domain>
        <recommendedName>
            <fullName evidence="8">IMP cyclohydrolase</fullName>
            <ecNumber evidence="8">3.5.4.10</ecNumber>
        </recommendedName>
        <alternativeName>
            <fullName evidence="8">ATIC</fullName>
        </alternativeName>
        <alternativeName>
            <fullName evidence="8">IMP synthase</fullName>
        </alternativeName>
        <alternativeName>
            <fullName evidence="8">Inosinicase</fullName>
        </alternativeName>
    </domain>
</protein>
<keyword evidence="4 8" id="KW-0808">Transferase</keyword>
<dbReference type="NCBIfam" id="NF002049">
    <property type="entry name" value="PRK00881.1"/>
    <property type="match status" value="1"/>
</dbReference>
<dbReference type="Gene3D" id="3.40.50.1380">
    <property type="entry name" value="Methylglyoxal synthase-like domain"/>
    <property type="match status" value="1"/>
</dbReference>
<dbReference type="GO" id="GO:0003937">
    <property type="term" value="F:IMP cyclohydrolase activity"/>
    <property type="evidence" value="ECO:0007669"/>
    <property type="project" value="UniProtKB-EC"/>
</dbReference>
<evidence type="ECO:0000256" key="8">
    <source>
        <dbReference type="HAMAP-Rule" id="MF_00139"/>
    </source>
</evidence>
<dbReference type="InterPro" id="IPR002695">
    <property type="entry name" value="PurH-like"/>
</dbReference>